<keyword evidence="1" id="KW-0808">Transferase</keyword>
<dbReference type="Gene3D" id="3.40.50.2000">
    <property type="entry name" value="Glycogen Phosphorylase B"/>
    <property type="match status" value="2"/>
</dbReference>
<dbReference type="EMBL" id="NFZS01000001">
    <property type="protein sequence ID" value="RAO78380.1"/>
    <property type="molecule type" value="Genomic_DNA"/>
</dbReference>
<dbReference type="AlphaFoldDB" id="A0A328P9Z5"/>
<comment type="caution">
    <text evidence="1">The sequence shown here is derived from an EMBL/GenBank/DDBJ whole genome shotgun (WGS) entry which is preliminary data.</text>
</comment>
<name>A0A328P9Z5_9GAMM</name>
<reference evidence="1 2" key="1">
    <citation type="journal article" date="2018" name="Genet. Mol. Biol.">
        <title>The genome sequence of Dyella jiangningensis FCAV SCS01 from a lignocellulose-decomposing microbial consortium metagenome reveals potential for biotechnological applications.</title>
        <authorList>
            <person name="Desiderato J.G."/>
            <person name="Alvarenga D.O."/>
            <person name="Constancio M.T.L."/>
            <person name="Alves L.M.C."/>
            <person name="Varani A.M."/>
        </authorList>
    </citation>
    <scope>NUCLEOTIDE SEQUENCE [LARGE SCALE GENOMIC DNA]</scope>
    <source>
        <strain evidence="1 2">FCAV SCS01</strain>
    </source>
</reference>
<organism evidence="1 2">
    <name type="scientific">Dyella jiangningensis</name>
    <dbReference type="NCBI Taxonomy" id="1379159"/>
    <lineage>
        <taxon>Bacteria</taxon>
        <taxon>Pseudomonadati</taxon>
        <taxon>Pseudomonadota</taxon>
        <taxon>Gammaproteobacteria</taxon>
        <taxon>Lysobacterales</taxon>
        <taxon>Rhodanobacteraceae</taxon>
        <taxon>Dyella</taxon>
    </lineage>
</organism>
<dbReference type="PANTHER" id="PTHR12526:SF637">
    <property type="entry name" value="GLYCOSYLTRANSFERASE EPSF-RELATED"/>
    <property type="match status" value="1"/>
</dbReference>
<dbReference type="Proteomes" id="UP000248926">
    <property type="component" value="Unassembled WGS sequence"/>
</dbReference>
<accession>A0A328P9Z5</accession>
<proteinExistence type="predicted"/>
<sequence length="375" mass="41526">MHVAQINFIPPPATWEPDEVFHHWPSLPDVAEAVHGSGTRVSVIQLASRDARVTRRGVDYRFASIAQAHRPSERGRLVARCLESLDVDVIHVNGLGFADETFAMARQVGDIPVVLQDHANRPPRWWRRGSWRRSHRVVSGVAFTAAEQARPFFDAGLFDASIPLFEIPESSSRFTVGSRAQARSETGLHGDPCVLWVGHLNRNKDPLTMLDGVAQAVSRLPGLQLWCVFGNAPWMDEVRQRIEHDERLAGRVHLMGKVDHAHVERLMRAADVYVSASHVEGSGYALLEAMACGVMPVVTDIPSFRAFTAGGTVGQLWPRGDASALAASLVHAATNRVPREHVRAHFDAALSFDVVGRLWSRAYAQLVKRHLRRAS</sequence>
<dbReference type="PANTHER" id="PTHR12526">
    <property type="entry name" value="GLYCOSYLTRANSFERASE"/>
    <property type="match status" value="1"/>
</dbReference>
<dbReference type="CDD" id="cd03801">
    <property type="entry name" value="GT4_PimA-like"/>
    <property type="match status" value="1"/>
</dbReference>
<dbReference type="GO" id="GO:0016740">
    <property type="term" value="F:transferase activity"/>
    <property type="evidence" value="ECO:0007669"/>
    <property type="project" value="UniProtKB-KW"/>
</dbReference>
<dbReference type="SUPFAM" id="SSF53756">
    <property type="entry name" value="UDP-Glycosyltransferase/glycogen phosphorylase"/>
    <property type="match status" value="1"/>
</dbReference>
<evidence type="ECO:0000313" key="1">
    <source>
        <dbReference type="EMBL" id="RAO78380.1"/>
    </source>
</evidence>
<dbReference type="Pfam" id="PF13692">
    <property type="entry name" value="Glyco_trans_1_4"/>
    <property type="match status" value="1"/>
</dbReference>
<dbReference type="OrthoDB" id="9795746at2"/>
<evidence type="ECO:0000313" key="2">
    <source>
        <dbReference type="Proteomes" id="UP000248926"/>
    </source>
</evidence>
<protein>
    <submittedName>
        <fullName evidence="1">Glycosyl transferase</fullName>
    </submittedName>
</protein>
<dbReference type="RefSeq" id="WP_111983049.1">
    <property type="nucleotide sequence ID" value="NZ_NFZS01000001.1"/>
</dbReference>
<keyword evidence="2" id="KW-1185">Reference proteome</keyword>
<gene>
    <name evidence="1" type="ORF">CA260_07105</name>
</gene>